<sequence length="117" mass="13273">MGREIPKKYIKQQKFYKRKELAWSIIHYTLGVSAGAFAFLAAHTARLNADDASTMAMLSGIVAAVLTFLSPASRRKAYTEARDLMRIARMRYQEEGNFTIAQLIDAMETASQVIRRR</sequence>
<keyword evidence="1" id="KW-0812">Transmembrane</keyword>
<reference evidence="2 3" key="1">
    <citation type="submission" date="2018-06" db="EMBL/GenBank/DDBJ databases">
        <title>Pseudomonas diversity within urban Lake Michigan freshwaters.</title>
        <authorList>
            <person name="Batrich M."/>
            <person name="Hatzopoulos T."/>
            <person name="Putonti C."/>
        </authorList>
    </citation>
    <scope>NUCLEOTIDE SEQUENCE [LARGE SCALE GENOMIC DNA]</scope>
    <source>
        <strain evidence="2 3">MB-090624</strain>
    </source>
</reference>
<name>A0A9Q6IF29_9PSED</name>
<protein>
    <recommendedName>
        <fullName evidence="4">SMODS and SLOG-associating 2TM effector domain-containing protein</fullName>
    </recommendedName>
</protein>
<evidence type="ECO:0000313" key="2">
    <source>
        <dbReference type="EMBL" id="PYC33825.1"/>
    </source>
</evidence>
<evidence type="ECO:0008006" key="4">
    <source>
        <dbReference type="Google" id="ProtNLM"/>
    </source>
</evidence>
<dbReference type="EMBL" id="QJRN01000012">
    <property type="protein sequence ID" value="PYC33825.1"/>
    <property type="molecule type" value="Genomic_DNA"/>
</dbReference>
<keyword evidence="1" id="KW-0472">Membrane</keyword>
<dbReference type="Proteomes" id="UP000248188">
    <property type="component" value="Unassembled WGS sequence"/>
</dbReference>
<accession>A0A9Q6IF29</accession>
<comment type="caution">
    <text evidence="2">The sequence shown here is derived from an EMBL/GenBank/DDBJ whole genome shotgun (WGS) entry which is preliminary data.</text>
</comment>
<feature type="transmembrane region" description="Helical" evidence="1">
    <location>
        <begin position="54"/>
        <end position="72"/>
    </location>
</feature>
<evidence type="ECO:0000256" key="1">
    <source>
        <dbReference type="SAM" id="Phobius"/>
    </source>
</evidence>
<dbReference type="AlphaFoldDB" id="A0A9Q6IF29"/>
<organism evidence="2 3">
    <name type="scientific">Pseudomonas protegens</name>
    <dbReference type="NCBI Taxonomy" id="380021"/>
    <lineage>
        <taxon>Bacteria</taxon>
        <taxon>Pseudomonadati</taxon>
        <taxon>Pseudomonadota</taxon>
        <taxon>Gammaproteobacteria</taxon>
        <taxon>Pseudomonadales</taxon>
        <taxon>Pseudomonadaceae</taxon>
        <taxon>Pseudomonas</taxon>
    </lineage>
</organism>
<proteinExistence type="predicted"/>
<gene>
    <name evidence="2" type="ORF">DMX08_19120</name>
</gene>
<feature type="transmembrane region" description="Helical" evidence="1">
    <location>
        <begin position="21"/>
        <end position="42"/>
    </location>
</feature>
<keyword evidence="1" id="KW-1133">Transmembrane helix</keyword>
<dbReference type="RefSeq" id="WP_110652661.1">
    <property type="nucleotide sequence ID" value="NZ_QJRN01000012.1"/>
</dbReference>
<evidence type="ECO:0000313" key="3">
    <source>
        <dbReference type="Proteomes" id="UP000248188"/>
    </source>
</evidence>